<gene>
    <name evidence="1" type="ORF">U9M48_025504</name>
</gene>
<accession>A0AAQ3TPS4</accession>
<reference evidence="1 2" key="1">
    <citation type="submission" date="2024-02" db="EMBL/GenBank/DDBJ databases">
        <title>High-quality chromosome-scale genome assembly of Pensacola bahiagrass (Paspalum notatum Flugge var. saurae).</title>
        <authorList>
            <person name="Vega J.M."/>
            <person name="Podio M."/>
            <person name="Orjuela J."/>
            <person name="Siena L.A."/>
            <person name="Pessino S.C."/>
            <person name="Combes M.C."/>
            <person name="Mariac C."/>
            <person name="Albertini E."/>
            <person name="Pupilli F."/>
            <person name="Ortiz J.P.A."/>
            <person name="Leblanc O."/>
        </authorList>
    </citation>
    <scope>NUCLEOTIDE SEQUENCE [LARGE SCALE GENOMIC DNA]</scope>
    <source>
        <strain evidence="1">R1</strain>
        <tissue evidence="1">Leaf</tissue>
    </source>
</reference>
<dbReference type="AlphaFoldDB" id="A0AAQ3TPS4"/>
<keyword evidence="2" id="KW-1185">Reference proteome</keyword>
<organism evidence="1 2">
    <name type="scientific">Paspalum notatum var. saurae</name>
    <dbReference type="NCBI Taxonomy" id="547442"/>
    <lineage>
        <taxon>Eukaryota</taxon>
        <taxon>Viridiplantae</taxon>
        <taxon>Streptophyta</taxon>
        <taxon>Embryophyta</taxon>
        <taxon>Tracheophyta</taxon>
        <taxon>Spermatophyta</taxon>
        <taxon>Magnoliopsida</taxon>
        <taxon>Liliopsida</taxon>
        <taxon>Poales</taxon>
        <taxon>Poaceae</taxon>
        <taxon>PACMAD clade</taxon>
        <taxon>Panicoideae</taxon>
        <taxon>Andropogonodae</taxon>
        <taxon>Paspaleae</taxon>
        <taxon>Paspalinae</taxon>
        <taxon>Paspalum</taxon>
    </lineage>
</organism>
<dbReference type="EMBL" id="CP144749">
    <property type="protein sequence ID" value="WVZ77663.1"/>
    <property type="molecule type" value="Genomic_DNA"/>
</dbReference>
<name>A0AAQ3TPS4_PASNO</name>
<dbReference type="Proteomes" id="UP001341281">
    <property type="component" value="Chromosome 05"/>
</dbReference>
<protein>
    <submittedName>
        <fullName evidence="1">Uncharacterized protein</fullName>
    </submittedName>
</protein>
<sequence length="178" mass="19329">MLVDSCKHQPPPAPSLQAEARFLARKPLCPTALSLRHSPPSPLPPPPGARRLTHLLLAGRSYVTPVVSGSLLLPRLLLISPSHGSEVQNPIHRALSSLSCAPTLARQLAPPLSPTGIAGFIDQPNFFPSNQADDKFKFFYHSFEFTSSARIKCQGMITDLSHDPFPLCYLHKGNIPGL</sequence>
<proteinExistence type="predicted"/>
<evidence type="ECO:0000313" key="1">
    <source>
        <dbReference type="EMBL" id="WVZ77663.1"/>
    </source>
</evidence>
<evidence type="ECO:0000313" key="2">
    <source>
        <dbReference type="Proteomes" id="UP001341281"/>
    </source>
</evidence>